<dbReference type="RefSeq" id="WP_114289915.1">
    <property type="nucleotide sequence ID" value="NZ_CP122523.1"/>
</dbReference>
<dbReference type="Gene3D" id="1.10.10.10">
    <property type="entry name" value="Winged helix-like DNA-binding domain superfamily/Winged helix DNA-binding domain"/>
    <property type="match status" value="1"/>
</dbReference>
<keyword evidence="3" id="KW-0804">Transcription</keyword>
<evidence type="ECO:0000313" key="5">
    <source>
        <dbReference type="Proteomes" id="UP000288197"/>
    </source>
</evidence>
<dbReference type="PRINTS" id="PR00778">
    <property type="entry name" value="HTHARSR"/>
</dbReference>
<protein>
    <submittedName>
        <fullName evidence="4">Transcriptional regulator</fullName>
    </submittedName>
</protein>
<keyword evidence="1" id="KW-0805">Transcription regulation</keyword>
<reference evidence="4 5" key="1">
    <citation type="submission" date="2017-05" db="EMBL/GenBank/DDBJ databases">
        <title>Vagococcus spp. assemblies.</title>
        <authorList>
            <person name="Gulvik C.A."/>
        </authorList>
    </citation>
    <scope>NUCLEOTIDE SEQUENCE [LARGE SCALE GENOMIC DNA]</scope>
    <source>
        <strain evidence="4 5">NCFB 2497</strain>
    </source>
</reference>
<dbReference type="OrthoDB" id="9798835at2"/>
<organism evidence="4 5">
    <name type="scientific">Vagococcus fluvialis</name>
    <dbReference type="NCBI Taxonomy" id="2738"/>
    <lineage>
        <taxon>Bacteria</taxon>
        <taxon>Bacillati</taxon>
        <taxon>Bacillota</taxon>
        <taxon>Bacilli</taxon>
        <taxon>Lactobacillales</taxon>
        <taxon>Enterococcaceae</taxon>
        <taxon>Vagococcus</taxon>
    </lineage>
</organism>
<dbReference type="InterPro" id="IPR036388">
    <property type="entry name" value="WH-like_DNA-bd_sf"/>
</dbReference>
<dbReference type="NCBIfam" id="NF033788">
    <property type="entry name" value="HTH_metalloreg"/>
    <property type="match status" value="1"/>
</dbReference>
<dbReference type="SMART" id="SM00418">
    <property type="entry name" value="HTH_ARSR"/>
    <property type="match status" value="1"/>
</dbReference>
<proteinExistence type="predicted"/>
<dbReference type="GO" id="GO:0003700">
    <property type="term" value="F:DNA-binding transcription factor activity"/>
    <property type="evidence" value="ECO:0007669"/>
    <property type="project" value="InterPro"/>
</dbReference>
<dbReference type="PANTHER" id="PTHR33154">
    <property type="entry name" value="TRANSCRIPTIONAL REGULATOR, ARSR FAMILY"/>
    <property type="match status" value="1"/>
</dbReference>
<evidence type="ECO:0000256" key="1">
    <source>
        <dbReference type="ARBA" id="ARBA00023015"/>
    </source>
</evidence>
<evidence type="ECO:0000256" key="3">
    <source>
        <dbReference type="ARBA" id="ARBA00023163"/>
    </source>
</evidence>
<accession>A0A369AUJ8</accession>
<gene>
    <name evidence="4" type="ORF">CBF32_08890</name>
</gene>
<keyword evidence="5" id="KW-1185">Reference proteome</keyword>
<evidence type="ECO:0000256" key="2">
    <source>
        <dbReference type="ARBA" id="ARBA00023125"/>
    </source>
</evidence>
<keyword evidence="2" id="KW-0238">DNA-binding</keyword>
<sequence>METSDLILVLKALADTRRLKIIELLSKEKSMCACEVLDHFDVTQPTLSHHMKILEKAKLITVEKKGQWHHYSIKEESVAELFLSMEKVFNDAKK</sequence>
<dbReference type="PROSITE" id="PS50987">
    <property type="entry name" value="HTH_ARSR_2"/>
    <property type="match status" value="1"/>
</dbReference>
<dbReference type="CDD" id="cd00090">
    <property type="entry name" value="HTH_ARSR"/>
    <property type="match status" value="1"/>
</dbReference>
<evidence type="ECO:0000313" key="4">
    <source>
        <dbReference type="EMBL" id="RSU01249.1"/>
    </source>
</evidence>
<dbReference type="InterPro" id="IPR001845">
    <property type="entry name" value="HTH_ArsR_DNA-bd_dom"/>
</dbReference>
<dbReference type="Pfam" id="PF01022">
    <property type="entry name" value="HTH_5"/>
    <property type="match status" value="1"/>
</dbReference>
<dbReference type="InterPro" id="IPR051081">
    <property type="entry name" value="HTH_MetalResp_TranReg"/>
</dbReference>
<dbReference type="Proteomes" id="UP000288197">
    <property type="component" value="Unassembled WGS sequence"/>
</dbReference>
<dbReference type="GO" id="GO:0003677">
    <property type="term" value="F:DNA binding"/>
    <property type="evidence" value="ECO:0007669"/>
    <property type="project" value="UniProtKB-KW"/>
</dbReference>
<dbReference type="AlphaFoldDB" id="A0A369AUJ8"/>
<dbReference type="InterPro" id="IPR036390">
    <property type="entry name" value="WH_DNA-bd_sf"/>
</dbReference>
<dbReference type="GeneID" id="63146773"/>
<dbReference type="SUPFAM" id="SSF46785">
    <property type="entry name" value="Winged helix' DNA-binding domain"/>
    <property type="match status" value="1"/>
</dbReference>
<dbReference type="PANTHER" id="PTHR33154:SF18">
    <property type="entry name" value="ARSENICAL RESISTANCE OPERON REPRESSOR"/>
    <property type="match status" value="1"/>
</dbReference>
<comment type="caution">
    <text evidence="4">The sequence shown here is derived from an EMBL/GenBank/DDBJ whole genome shotgun (WGS) entry which is preliminary data.</text>
</comment>
<dbReference type="InterPro" id="IPR011991">
    <property type="entry name" value="ArsR-like_HTH"/>
</dbReference>
<name>A0A369AUJ8_9ENTE</name>
<dbReference type="EMBL" id="NGJX01000008">
    <property type="protein sequence ID" value="RSU01249.1"/>
    <property type="molecule type" value="Genomic_DNA"/>
</dbReference>